<dbReference type="GO" id="GO:0046872">
    <property type="term" value="F:metal ion binding"/>
    <property type="evidence" value="ECO:0007669"/>
    <property type="project" value="UniProtKB-KW"/>
</dbReference>
<dbReference type="Pfam" id="PF00903">
    <property type="entry name" value="Glyoxalase"/>
    <property type="match status" value="1"/>
</dbReference>
<comment type="caution">
    <text evidence="3">The sequence shown here is derived from an EMBL/GenBank/DDBJ whole genome shotgun (WGS) entry which is preliminary data.</text>
</comment>
<evidence type="ECO:0000313" key="4">
    <source>
        <dbReference type="Proteomes" id="UP000077002"/>
    </source>
</evidence>
<gene>
    <name evidence="3" type="ORF">AYO21_02120</name>
</gene>
<proteinExistence type="predicted"/>
<dbReference type="PROSITE" id="PS51819">
    <property type="entry name" value="VOC"/>
    <property type="match status" value="1"/>
</dbReference>
<dbReference type="PANTHER" id="PTHR43048:SF6">
    <property type="entry name" value="BLR8189 PROTEIN"/>
    <property type="match status" value="1"/>
</dbReference>
<dbReference type="InterPro" id="IPR037523">
    <property type="entry name" value="VOC_core"/>
</dbReference>
<name>A0A177FGU8_9EURO</name>
<keyword evidence="4" id="KW-1185">Reference proteome</keyword>
<dbReference type="OrthoDB" id="4118563at2759"/>
<dbReference type="GeneID" id="34597296"/>
<feature type="domain" description="VOC" evidence="2">
    <location>
        <begin position="8"/>
        <end position="159"/>
    </location>
</feature>
<dbReference type="InterPro" id="IPR029068">
    <property type="entry name" value="Glyas_Bleomycin-R_OHBP_Dase"/>
</dbReference>
<evidence type="ECO:0000259" key="2">
    <source>
        <dbReference type="PROSITE" id="PS51819"/>
    </source>
</evidence>
<dbReference type="RefSeq" id="XP_022515486.1">
    <property type="nucleotide sequence ID" value="XM_022652100.1"/>
</dbReference>
<organism evidence="3 4">
    <name type="scientific">Fonsecaea monophora</name>
    <dbReference type="NCBI Taxonomy" id="254056"/>
    <lineage>
        <taxon>Eukaryota</taxon>
        <taxon>Fungi</taxon>
        <taxon>Dikarya</taxon>
        <taxon>Ascomycota</taxon>
        <taxon>Pezizomycotina</taxon>
        <taxon>Eurotiomycetes</taxon>
        <taxon>Chaetothyriomycetidae</taxon>
        <taxon>Chaetothyriales</taxon>
        <taxon>Herpotrichiellaceae</taxon>
        <taxon>Fonsecaea</taxon>
    </lineage>
</organism>
<dbReference type="InterPro" id="IPR004360">
    <property type="entry name" value="Glyas_Fos-R_dOase_dom"/>
</dbReference>
<dbReference type="SUPFAM" id="SSF54593">
    <property type="entry name" value="Glyoxalase/Bleomycin resistance protein/Dihydroxybiphenyl dioxygenase"/>
    <property type="match status" value="1"/>
</dbReference>
<dbReference type="GO" id="GO:0004493">
    <property type="term" value="F:methylmalonyl-CoA epimerase activity"/>
    <property type="evidence" value="ECO:0007669"/>
    <property type="project" value="TreeGrafter"/>
</dbReference>
<dbReference type="EMBL" id="LVKK01000009">
    <property type="protein sequence ID" value="OAG43534.1"/>
    <property type="molecule type" value="Genomic_DNA"/>
</dbReference>
<dbReference type="InterPro" id="IPR051785">
    <property type="entry name" value="MMCE/EMCE_epimerase"/>
</dbReference>
<evidence type="ECO:0000313" key="3">
    <source>
        <dbReference type="EMBL" id="OAG43534.1"/>
    </source>
</evidence>
<reference evidence="3 4" key="1">
    <citation type="submission" date="2016-03" db="EMBL/GenBank/DDBJ databases">
        <title>Draft genome sequence of the Fonsecaea monophora CBS 269.37.</title>
        <authorList>
            <person name="Bombassaro A."/>
            <person name="Vinicius W.A."/>
            <person name="De Hoog S."/>
            <person name="Sun J."/>
            <person name="Souza E.M."/>
            <person name="Raittz R.T."/>
            <person name="Costa F."/>
            <person name="Leao A.C."/>
            <person name="Tadra-Sfeir M.Z."/>
            <person name="Baura V."/>
            <person name="Balsanelli E."/>
            <person name="Pedrosa F.O."/>
            <person name="Moreno L.F."/>
            <person name="Steffens M.B."/>
            <person name="Xi L."/>
            <person name="Bocca A.L."/>
            <person name="Felipe M.S."/>
            <person name="Teixeira M."/>
            <person name="Telles Filho F.Q."/>
            <person name="Azevedo C.M."/>
            <person name="Gomes R."/>
            <person name="Vicente V.A."/>
        </authorList>
    </citation>
    <scope>NUCLEOTIDE SEQUENCE [LARGE SCALE GENOMIC DNA]</scope>
    <source>
        <strain evidence="3 4">CBS 269.37</strain>
    </source>
</reference>
<evidence type="ECO:0000256" key="1">
    <source>
        <dbReference type="ARBA" id="ARBA00022723"/>
    </source>
</evidence>
<dbReference type="AlphaFoldDB" id="A0A177FGU8"/>
<protein>
    <recommendedName>
        <fullName evidence="2">VOC domain-containing protein</fullName>
    </recommendedName>
</protein>
<accession>A0A177FGU8</accession>
<dbReference type="Proteomes" id="UP000077002">
    <property type="component" value="Unassembled WGS sequence"/>
</dbReference>
<dbReference type="GO" id="GO:0046491">
    <property type="term" value="P:L-methylmalonyl-CoA metabolic process"/>
    <property type="evidence" value="ECO:0007669"/>
    <property type="project" value="TreeGrafter"/>
</dbReference>
<dbReference type="PANTHER" id="PTHR43048">
    <property type="entry name" value="METHYLMALONYL-COA EPIMERASE"/>
    <property type="match status" value="1"/>
</dbReference>
<dbReference type="Gene3D" id="3.10.180.10">
    <property type="entry name" value="2,3-Dihydroxybiphenyl 1,2-Dioxygenase, domain 1"/>
    <property type="match status" value="1"/>
</dbReference>
<sequence>MSKQFNHSFNHVGVSVPDLDAAIKWYTTNLNFRLLKAPQEIKETGIPEVDEILSKIYGHDLKHVKVACLATGNGIGFELFEFVRPKYSGPTSPTEFGPDNYAKGGCFHMGVTDPDPDALCERLVQQGGKKVGGTMNLPNGESVLYMQDPWGNARNEVYAAYSRKDAKVGMAFESDVVPSAKPAKSSPGVYIDRLVDKGLFQ</sequence>
<keyword evidence="1" id="KW-0479">Metal-binding</keyword>